<feature type="non-terminal residue" evidence="2">
    <location>
        <position position="177"/>
    </location>
</feature>
<feature type="transmembrane region" description="Helical" evidence="1">
    <location>
        <begin position="103"/>
        <end position="125"/>
    </location>
</feature>
<feature type="transmembrane region" description="Helical" evidence="1">
    <location>
        <begin position="146"/>
        <end position="166"/>
    </location>
</feature>
<feature type="transmembrane region" description="Helical" evidence="1">
    <location>
        <begin position="26"/>
        <end position="46"/>
    </location>
</feature>
<organism evidence="2 3">
    <name type="scientific">Pristionchus mayeri</name>
    <dbReference type="NCBI Taxonomy" id="1317129"/>
    <lineage>
        <taxon>Eukaryota</taxon>
        <taxon>Metazoa</taxon>
        <taxon>Ecdysozoa</taxon>
        <taxon>Nematoda</taxon>
        <taxon>Chromadorea</taxon>
        <taxon>Rhabditida</taxon>
        <taxon>Rhabditina</taxon>
        <taxon>Diplogasteromorpha</taxon>
        <taxon>Diplogasteroidea</taxon>
        <taxon>Neodiplogasteridae</taxon>
        <taxon>Pristionchus</taxon>
    </lineage>
</organism>
<dbReference type="InterPro" id="IPR019422">
    <property type="entry name" value="7TM_GPCR_serpentine_rcpt_Srh"/>
</dbReference>
<keyword evidence="1" id="KW-0472">Membrane</keyword>
<dbReference type="Pfam" id="PF10318">
    <property type="entry name" value="7TM_GPCR_Srh"/>
    <property type="match status" value="1"/>
</dbReference>
<evidence type="ECO:0000313" key="2">
    <source>
        <dbReference type="EMBL" id="GMR40105.1"/>
    </source>
</evidence>
<evidence type="ECO:0000313" key="3">
    <source>
        <dbReference type="Proteomes" id="UP001328107"/>
    </source>
</evidence>
<proteinExistence type="predicted"/>
<evidence type="ECO:0008006" key="4">
    <source>
        <dbReference type="Google" id="ProtNLM"/>
    </source>
</evidence>
<keyword evidence="1" id="KW-1133">Transmembrane helix</keyword>
<keyword evidence="3" id="KW-1185">Reference proteome</keyword>
<dbReference type="Proteomes" id="UP001328107">
    <property type="component" value="Unassembled WGS sequence"/>
</dbReference>
<name>A0AAN4ZM19_9BILA</name>
<dbReference type="PANTHER" id="PTHR45830">
    <property type="entry name" value="SERPENTINE RECEPTOR, CLASS I"/>
    <property type="match status" value="1"/>
</dbReference>
<comment type="caution">
    <text evidence="2">The sequence shown here is derived from an EMBL/GenBank/DDBJ whole genome shotgun (WGS) entry which is preliminary data.</text>
</comment>
<gene>
    <name evidence="2" type="ORF">PMAYCL1PPCAC_10300</name>
</gene>
<feature type="non-terminal residue" evidence="2">
    <location>
        <position position="1"/>
    </location>
</feature>
<dbReference type="AlphaFoldDB" id="A0AAN4ZM19"/>
<accession>A0AAN4ZM19</accession>
<protein>
    <recommendedName>
        <fullName evidence="4">G protein-coupled receptor</fullName>
    </recommendedName>
</protein>
<dbReference type="EMBL" id="BTRK01000003">
    <property type="protein sequence ID" value="GMR40105.1"/>
    <property type="molecule type" value="Genomic_DNA"/>
</dbReference>
<keyword evidence="1" id="KW-0812">Transmembrane</keyword>
<sequence length="177" mass="20416">SIQISMNRSRFYTELDESSEDFITKLFFSIGVVSTPLSLLTFYLLIRKSSFITPEVRIALLLVQISAFLDNVHYCILFVPFIYPFVGGGFCTGILCTLGVRFHYSLTFLLITIVLLCASFIYLLFARFQTLLHPWSKLKLKFEHRLAFYICIFTSLHIIPILFAFMDTPDAIQEDIV</sequence>
<evidence type="ECO:0000256" key="1">
    <source>
        <dbReference type="SAM" id="Phobius"/>
    </source>
</evidence>
<dbReference type="PANTHER" id="PTHR45830:SF15">
    <property type="entry name" value="SERPENTINE RECEPTOR, CLASS I"/>
    <property type="match status" value="1"/>
</dbReference>
<reference evidence="3" key="1">
    <citation type="submission" date="2022-10" db="EMBL/GenBank/DDBJ databases">
        <title>Genome assembly of Pristionchus species.</title>
        <authorList>
            <person name="Yoshida K."/>
            <person name="Sommer R.J."/>
        </authorList>
    </citation>
    <scope>NUCLEOTIDE SEQUENCE [LARGE SCALE GENOMIC DNA]</scope>
    <source>
        <strain evidence="3">RS5460</strain>
    </source>
</reference>